<evidence type="ECO:0000313" key="5">
    <source>
        <dbReference type="Proteomes" id="UP000823893"/>
    </source>
</evidence>
<evidence type="ECO:0000256" key="1">
    <source>
        <dbReference type="SAM" id="MobiDB-lite"/>
    </source>
</evidence>
<feature type="compositionally biased region" description="Acidic residues" evidence="1">
    <location>
        <begin position="76"/>
        <end position="85"/>
    </location>
</feature>
<comment type="caution">
    <text evidence="4">The sequence shown here is derived from an EMBL/GenBank/DDBJ whole genome shotgun (WGS) entry which is preliminary data.</text>
</comment>
<evidence type="ECO:0000256" key="3">
    <source>
        <dbReference type="SAM" id="SignalP"/>
    </source>
</evidence>
<reference evidence="4" key="2">
    <citation type="submission" date="2021-04" db="EMBL/GenBank/DDBJ databases">
        <authorList>
            <person name="Gilroy R."/>
        </authorList>
    </citation>
    <scope>NUCLEOTIDE SEQUENCE</scope>
    <source>
        <strain evidence="4">ChiSxjej6B18-287</strain>
    </source>
</reference>
<keyword evidence="2" id="KW-0812">Transmembrane</keyword>
<feature type="compositionally biased region" description="Acidic residues" evidence="1">
    <location>
        <begin position="680"/>
        <end position="713"/>
    </location>
</feature>
<dbReference type="AlphaFoldDB" id="A0A9D2SLS1"/>
<feature type="chain" id="PRO_5038342472" description="Gram-positive cocci surface proteins LPxTG domain-containing protein" evidence="3">
    <location>
        <begin position="28"/>
        <end position="944"/>
    </location>
</feature>
<dbReference type="EMBL" id="DWWV01000182">
    <property type="protein sequence ID" value="HJC11746.1"/>
    <property type="molecule type" value="Genomic_DNA"/>
</dbReference>
<sequence length="944" mass="103932">MYRRLLKKSTAVILASALIFSSSTVYAQEAEAGKADGLVESEQPLEDNTQKKDSEISKDEDTEDVQKEKETGNTEEKEEIQESETDISKEKEVSEKSGDSQTEENGTDKTESSDVNAVQSEETVKKETADTKETEELSVSIPVPEYEDEAGTGITSTLAIRLNNDGTEPVSITSEDYEVKIVPVGEAIDAGINFEDMQEELDSKGRNLQPGESMILYPQYTIPQDYTGKTMDYKVQLIEKASGDAAAESQVISVNVFSIENGVLKYHDTAKGEKYLITFDKGDGVTFEGSIGGGGGNSTVIGSGPDIGSYQYYLDPGHPSSFIFGTPEGKSIDTELIPSDAGTAEKMWMSSPNIVSIDLHAPATLKVTVTDKHVLYGENGFSVSAPTTDKDAQILLGSVLETGDFTDQAAIDELKEWVDSYARIQGYTLKITLPGDWDYTRFIPKGEMTVTIPVPEGWDASRTQVYTVNEYGFNGPLGSVSQDGKSISFKTKEFSETDTLNCVLMERSIPTEVKDWERVVTDYYETVRAVNWFREPLEEHYFDSVPSANDAAYVAYHFSGKFYTDSSYYDPETSEIRIPYEDLAQEVARYYKNVPDLTAVYIPDYISYDAAGNQFILPVGGGAGDSPYTYKIVDTKEVQGVYAIWFEIAEENAQCTLMVEDNGNGDWRYVSFLEGFQEPEAGDTEEPENPGDVEQPEDPDDTEQPEEPDDTEQPENPGELSQAQIQDVIKEIQNAAAGKTIPVSMGSATIVPEEILESAKGRNVTIELKMNGYAWIINGRDITASDIKDINLEVRTDVNAISKEEIRKLAGDNPVKQITLTHSGDFGFKAVLKIYLGTEYSEKYGNLFWFKNSSTSELVDTDKIDKEGFAEFTFTHASDYVIVVDDQDRAAKDSNTVKGQGATSAKTTKSVKTGDSSEPVFYAGMLGIAGILFAGALKKRKIKK</sequence>
<keyword evidence="2" id="KW-0472">Membrane</keyword>
<feature type="compositionally biased region" description="Low complexity" evidence="1">
    <location>
        <begin position="902"/>
        <end position="913"/>
    </location>
</feature>
<feature type="signal peptide" evidence="3">
    <location>
        <begin position="1"/>
        <end position="27"/>
    </location>
</feature>
<evidence type="ECO:0000256" key="2">
    <source>
        <dbReference type="SAM" id="Phobius"/>
    </source>
</evidence>
<feature type="compositionally biased region" description="Basic and acidic residues" evidence="1">
    <location>
        <begin position="86"/>
        <end position="98"/>
    </location>
</feature>
<evidence type="ECO:0000313" key="4">
    <source>
        <dbReference type="EMBL" id="HJC11746.1"/>
    </source>
</evidence>
<feature type="transmembrane region" description="Helical" evidence="2">
    <location>
        <begin position="919"/>
        <end position="937"/>
    </location>
</feature>
<name>A0A9D2SLS1_9FIRM</name>
<feature type="region of interest" description="Disordered" evidence="1">
    <location>
        <begin position="680"/>
        <end position="721"/>
    </location>
</feature>
<feature type="compositionally biased region" description="Basic and acidic residues" evidence="1">
    <location>
        <begin position="122"/>
        <end position="135"/>
    </location>
</feature>
<feature type="region of interest" description="Disordered" evidence="1">
    <location>
        <begin position="28"/>
        <end position="140"/>
    </location>
</feature>
<protein>
    <recommendedName>
        <fullName evidence="6">Gram-positive cocci surface proteins LPxTG domain-containing protein</fullName>
    </recommendedName>
</protein>
<accession>A0A9D2SLS1</accession>
<feature type="compositionally biased region" description="Basic and acidic residues" evidence="1">
    <location>
        <begin position="48"/>
        <end position="75"/>
    </location>
</feature>
<evidence type="ECO:0008006" key="6">
    <source>
        <dbReference type="Google" id="ProtNLM"/>
    </source>
</evidence>
<organism evidence="4 5">
    <name type="scientific">Candidatus Blautia merdigallinarum</name>
    <dbReference type="NCBI Taxonomy" id="2838495"/>
    <lineage>
        <taxon>Bacteria</taxon>
        <taxon>Bacillati</taxon>
        <taxon>Bacillota</taxon>
        <taxon>Clostridia</taxon>
        <taxon>Lachnospirales</taxon>
        <taxon>Lachnospiraceae</taxon>
        <taxon>Blautia</taxon>
    </lineage>
</organism>
<feature type="region of interest" description="Disordered" evidence="1">
    <location>
        <begin position="894"/>
        <end position="914"/>
    </location>
</feature>
<proteinExistence type="predicted"/>
<keyword evidence="3" id="KW-0732">Signal</keyword>
<reference evidence="4" key="1">
    <citation type="journal article" date="2021" name="PeerJ">
        <title>Extensive microbial diversity within the chicken gut microbiome revealed by metagenomics and culture.</title>
        <authorList>
            <person name="Gilroy R."/>
            <person name="Ravi A."/>
            <person name="Getino M."/>
            <person name="Pursley I."/>
            <person name="Horton D.L."/>
            <person name="Alikhan N.F."/>
            <person name="Baker D."/>
            <person name="Gharbi K."/>
            <person name="Hall N."/>
            <person name="Watson M."/>
            <person name="Adriaenssens E.M."/>
            <person name="Foster-Nyarko E."/>
            <person name="Jarju S."/>
            <person name="Secka A."/>
            <person name="Antonio M."/>
            <person name="Oren A."/>
            <person name="Chaudhuri R.R."/>
            <person name="La Ragione R."/>
            <person name="Hildebrand F."/>
            <person name="Pallen M.J."/>
        </authorList>
    </citation>
    <scope>NUCLEOTIDE SEQUENCE</scope>
    <source>
        <strain evidence="4">ChiSxjej6B18-287</strain>
    </source>
</reference>
<dbReference type="Proteomes" id="UP000823893">
    <property type="component" value="Unassembled WGS sequence"/>
</dbReference>
<keyword evidence="2" id="KW-1133">Transmembrane helix</keyword>
<gene>
    <name evidence="4" type="ORF">H9935_13270</name>
</gene>